<dbReference type="EMBL" id="JACHJT010000001">
    <property type="protein sequence ID" value="MBB4930704.1"/>
    <property type="molecule type" value="Genomic_DNA"/>
</dbReference>
<organism evidence="1 2">
    <name type="scientific">Lipingzhangella halophila</name>
    <dbReference type="NCBI Taxonomy" id="1783352"/>
    <lineage>
        <taxon>Bacteria</taxon>
        <taxon>Bacillati</taxon>
        <taxon>Actinomycetota</taxon>
        <taxon>Actinomycetes</taxon>
        <taxon>Streptosporangiales</taxon>
        <taxon>Nocardiopsidaceae</taxon>
        <taxon>Lipingzhangella</taxon>
    </lineage>
</organism>
<evidence type="ECO:0000313" key="2">
    <source>
        <dbReference type="Proteomes" id="UP000523007"/>
    </source>
</evidence>
<dbReference type="AlphaFoldDB" id="A0A7W7W2F2"/>
<gene>
    <name evidence="1" type="ORF">F4561_001524</name>
</gene>
<dbReference type="Proteomes" id="UP000523007">
    <property type="component" value="Unassembled WGS sequence"/>
</dbReference>
<keyword evidence="2" id="KW-1185">Reference proteome</keyword>
<protein>
    <submittedName>
        <fullName evidence="1">Uncharacterized protein</fullName>
    </submittedName>
</protein>
<accession>A0A7W7W2F2</accession>
<evidence type="ECO:0000313" key="1">
    <source>
        <dbReference type="EMBL" id="MBB4930704.1"/>
    </source>
</evidence>
<reference evidence="1 2" key="1">
    <citation type="submission" date="2020-08" db="EMBL/GenBank/DDBJ databases">
        <title>Sequencing the genomes of 1000 actinobacteria strains.</title>
        <authorList>
            <person name="Klenk H.-P."/>
        </authorList>
    </citation>
    <scope>NUCLEOTIDE SEQUENCE [LARGE SCALE GENOMIC DNA]</scope>
    <source>
        <strain evidence="1 2">DSM 102030</strain>
    </source>
</reference>
<sequence>MRQWYRPRDLLPGGVEALIDESSTIAQTVEFILAKADLL</sequence>
<proteinExistence type="predicted"/>
<name>A0A7W7W2F2_9ACTN</name>
<comment type="caution">
    <text evidence="1">The sequence shown here is derived from an EMBL/GenBank/DDBJ whole genome shotgun (WGS) entry which is preliminary data.</text>
</comment>